<reference evidence="2 3" key="1">
    <citation type="journal article" date="2018" name="Elife">
        <title>Discovery and characterization of a prevalent human gut bacterial enzyme sufficient for the inactivation of a family of plant toxins.</title>
        <authorList>
            <person name="Koppel N."/>
            <person name="Bisanz J.E."/>
            <person name="Pandelia M.E."/>
            <person name="Turnbaugh P.J."/>
            <person name="Balskus E.P."/>
        </authorList>
    </citation>
    <scope>NUCLEOTIDE SEQUENCE [LARGE SCALE GENOMIC DNA]</scope>
    <source>
        <strain evidence="2 3">3C</strain>
    </source>
</reference>
<dbReference type="EMBL" id="PPTS01000011">
    <property type="protein sequence ID" value="RDB61858.1"/>
    <property type="molecule type" value="Genomic_DNA"/>
</dbReference>
<feature type="transmembrane region" description="Helical" evidence="1">
    <location>
        <begin position="44"/>
        <end position="63"/>
    </location>
</feature>
<name>A0A369LUP0_9ACTN</name>
<keyword evidence="3" id="KW-1185">Reference proteome</keyword>
<dbReference type="OrthoDB" id="3175311at2"/>
<proteinExistence type="predicted"/>
<dbReference type="GeneID" id="78360837"/>
<accession>A0A369LUP0</accession>
<feature type="transmembrane region" description="Helical" evidence="1">
    <location>
        <begin position="6"/>
        <end position="32"/>
    </location>
</feature>
<comment type="caution">
    <text evidence="2">The sequence shown here is derived from an EMBL/GenBank/DDBJ whole genome shotgun (WGS) entry which is preliminary data.</text>
</comment>
<sequence>MLANIINLVSGCVTFLGGFLVVWGAVSLGLAIREQQGGASIASAISTIAGGAIIIAAAVYFGMLDTSWLPA</sequence>
<evidence type="ECO:0000256" key="1">
    <source>
        <dbReference type="SAM" id="Phobius"/>
    </source>
</evidence>
<keyword evidence="1" id="KW-0812">Transmembrane</keyword>
<dbReference type="RefSeq" id="WP_015539328.1">
    <property type="nucleotide sequence ID" value="NZ_CABMMS010000011.1"/>
</dbReference>
<dbReference type="Proteomes" id="UP000254000">
    <property type="component" value="Unassembled WGS sequence"/>
</dbReference>
<keyword evidence="1" id="KW-1133">Transmembrane helix</keyword>
<keyword evidence="1" id="KW-0472">Membrane</keyword>
<organism evidence="2 3">
    <name type="scientific">Gordonibacter pamelaeae</name>
    <dbReference type="NCBI Taxonomy" id="471189"/>
    <lineage>
        <taxon>Bacteria</taxon>
        <taxon>Bacillati</taxon>
        <taxon>Actinomycetota</taxon>
        <taxon>Coriobacteriia</taxon>
        <taxon>Eggerthellales</taxon>
        <taxon>Eggerthellaceae</taxon>
        <taxon>Gordonibacter</taxon>
    </lineage>
</organism>
<evidence type="ECO:0000313" key="3">
    <source>
        <dbReference type="Proteomes" id="UP000254000"/>
    </source>
</evidence>
<protein>
    <submittedName>
        <fullName evidence="2">Uncharacterized protein</fullName>
    </submittedName>
</protein>
<dbReference type="AlphaFoldDB" id="A0A369LUP0"/>
<evidence type="ECO:0000313" key="2">
    <source>
        <dbReference type="EMBL" id="RDB61858.1"/>
    </source>
</evidence>
<gene>
    <name evidence="2" type="ORF">C1877_14155</name>
</gene>